<evidence type="ECO:0000313" key="2">
    <source>
        <dbReference type="EMBL" id="MDT0602918.1"/>
    </source>
</evidence>
<sequence length="153" mass="17229">MTDKPASRWSIFKKLVIFQVKLAFDALRDLFLSPISFGCALIDIIKNNPDEQSYFKKLMTFGGKTDLWLNLFSQHDYTPDDANKSEERTISGRESDENLQKNADQLFDKIEDLIREQSAKGGLTTSAKSTLDGVLQKLANHPVSKISEKGKAD</sequence>
<dbReference type="Proteomes" id="UP001266357">
    <property type="component" value="Unassembled WGS sequence"/>
</dbReference>
<evidence type="ECO:0000313" key="3">
    <source>
        <dbReference type="Proteomes" id="UP001266357"/>
    </source>
</evidence>
<name>A0ABU2ZYB5_9GAMM</name>
<dbReference type="EMBL" id="JAVRIF010000002">
    <property type="protein sequence ID" value="MDT0602918.1"/>
    <property type="molecule type" value="Genomic_DNA"/>
</dbReference>
<proteinExistence type="predicted"/>
<organism evidence="2 3">
    <name type="scientific">Thalassotalea castellviae</name>
    <dbReference type="NCBI Taxonomy" id="3075612"/>
    <lineage>
        <taxon>Bacteria</taxon>
        <taxon>Pseudomonadati</taxon>
        <taxon>Pseudomonadota</taxon>
        <taxon>Gammaproteobacteria</taxon>
        <taxon>Alteromonadales</taxon>
        <taxon>Colwelliaceae</taxon>
        <taxon>Thalassotalea</taxon>
    </lineage>
</organism>
<comment type="caution">
    <text evidence="2">The sequence shown here is derived from an EMBL/GenBank/DDBJ whole genome shotgun (WGS) entry which is preliminary data.</text>
</comment>
<feature type="compositionally biased region" description="Basic and acidic residues" evidence="1">
    <location>
        <begin position="77"/>
        <end position="99"/>
    </location>
</feature>
<accession>A0ABU2ZYB5</accession>
<gene>
    <name evidence="2" type="ORF">RM573_04880</name>
</gene>
<evidence type="ECO:0000256" key="1">
    <source>
        <dbReference type="SAM" id="MobiDB-lite"/>
    </source>
</evidence>
<reference evidence="2 3" key="1">
    <citation type="submission" date="2023-09" db="EMBL/GenBank/DDBJ databases">
        <authorList>
            <person name="Rey-Velasco X."/>
        </authorList>
    </citation>
    <scope>NUCLEOTIDE SEQUENCE [LARGE SCALE GENOMIC DNA]</scope>
    <source>
        <strain evidence="2 3">W431</strain>
    </source>
</reference>
<dbReference type="RefSeq" id="WP_311578085.1">
    <property type="nucleotide sequence ID" value="NZ_JAVRIF010000002.1"/>
</dbReference>
<keyword evidence="3" id="KW-1185">Reference proteome</keyword>
<feature type="region of interest" description="Disordered" evidence="1">
    <location>
        <begin position="77"/>
        <end position="101"/>
    </location>
</feature>
<protein>
    <submittedName>
        <fullName evidence="2">Uncharacterized protein</fullName>
    </submittedName>
</protein>